<dbReference type="InterPro" id="IPR002942">
    <property type="entry name" value="S4_RNA-bd"/>
</dbReference>
<feature type="domain" description="Small ribosomal subunit protein uS4 N-terminal" evidence="9">
    <location>
        <begin position="3"/>
        <end position="96"/>
    </location>
</feature>
<dbReference type="PANTHER" id="PTHR11831:SF4">
    <property type="entry name" value="SMALL RIBOSOMAL SUBUNIT PROTEIN US4M"/>
    <property type="match status" value="1"/>
</dbReference>
<dbReference type="CDD" id="cd00165">
    <property type="entry name" value="S4"/>
    <property type="match status" value="1"/>
</dbReference>
<keyword evidence="3 7" id="KW-0694">RNA-binding</keyword>
<protein>
    <recommendedName>
        <fullName evidence="6 7">Small ribosomal subunit protein uS4</fullName>
    </recommendedName>
</protein>
<dbReference type="AlphaFoldDB" id="A0A2J0L4Z3"/>
<evidence type="ECO:0000256" key="2">
    <source>
        <dbReference type="ARBA" id="ARBA00022730"/>
    </source>
</evidence>
<keyword evidence="2 7" id="KW-0699">rRNA-binding</keyword>
<dbReference type="Gene3D" id="3.10.290.10">
    <property type="entry name" value="RNA-binding S4 domain"/>
    <property type="match status" value="1"/>
</dbReference>
<evidence type="ECO:0000256" key="3">
    <source>
        <dbReference type="ARBA" id="ARBA00022884"/>
    </source>
</evidence>
<dbReference type="EMBL" id="PEWV01000008">
    <property type="protein sequence ID" value="PIU42376.1"/>
    <property type="molecule type" value="Genomic_DNA"/>
</dbReference>
<dbReference type="Gene3D" id="1.10.1050.10">
    <property type="entry name" value="Ribosomal Protein S4 Delta 41, Chain A, domain 1"/>
    <property type="match status" value="1"/>
</dbReference>
<comment type="similarity">
    <text evidence="1 7">Belongs to the universal ribosomal protein uS4 family.</text>
</comment>
<dbReference type="InterPro" id="IPR022801">
    <property type="entry name" value="Ribosomal_uS4"/>
</dbReference>
<reference evidence="10 11" key="1">
    <citation type="submission" date="2017-09" db="EMBL/GenBank/DDBJ databases">
        <title>Depth-based differentiation of microbial function through sediment-hosted aquifers and enrichment of novel symbionts in the deep terrestrial subsurface.</title>
        <authorList>
            <person name="Probst A.J."/>
            <person name="Ladd B."/>
            <person name="Jarett J.K."/>
            <person name="Geller-Mcgrath D.E."/>
            <person name="Sieber C.M."/>
            <person name="Emerson J.B."/>
            <person name="Anantharaman K."/>
            <person name="Thomas B.C."/>
            <person name="Malmstrom R."/>
            <person name="Stieglmeier M."/>
            <person name="Klingl A."/>
            <person name="Woyke T."/>
            <person name="Ryan C.M."/>
            <person name="Banfield J.F."/>
        </authorList>
    </citation>
    <scope>NUCLEOTIDE SEQUENCE [LARGE SCALE GENOMIC DNA]</scope>
    <source>
        <strain evidence="10">CG07_land_8_20_14_0_80_42_15</strain>
    </source>
</reference>
<evidence type="ECO:0000256" key="6">
    <source>
        <dbReference type="ARBA" id="ARBA00035254"/>
    </source>
</evidence>
<evidence type="ECO:0000259" key="9">
    <source>
        <dbReference type="SMART" id="SM01390"/>
    </source>
</evidence>
<evidence type="ECO:0000256" key="7">
    <source>
        <dbReference type="HAMAP-Rule" id="MF_01306"/>
    </source>
</evidence>
<dbReference type="NCBIfam" id="TIGR01017">
    <property type="entry name" value="rpsD_bact"/>
    <property type="match status" value="1"/>
</dbReference>
<dbReference type="FunFam" id="1.10.1050.10:FF:000001">
    <property type="entry name" value="30S ribosomal protein S4"/>
    <property type="match status" value="1"/>
</dbReference>
<dbReference type="GO" id="GO:0006412">
    <property type="term" value="P:translation"/>
    <property type="evidence" value="ECO:0007669"/>
    <property type="project" value="UniProtKB-UniRule"/>
</dbReference>
<dbReference type="PROSITE" id="PS50889">
    <property type="entry name" value="S4"/>
    <property type="match status" value="1"/>
</dbReference>
<evidence type="ECO:0000256" key="4">
    <source>
        <dbReference type="ARBA" id="ARBA00022980"/>
    </source>
</evidence>
<dbReference type="SMART" id="SM01390">
    <property type="entry name" value="Ribosomal_S4"/>
    <property type="match status" value="1"/>
</dbReference>
<dbReference type="SUPFAM" id="SSF55174">
    <property type="entry name" value="Alpha-L RNA-binding motif"/>
    <property type="match status" value="1"/>
</dbReference>
<dbReference type="GO" id="GO:0003735">
    <property type="term" value="F:structural constituent of ribosome"/>
    <property type="evidence" value="ECO:0007669"/>
    <property type="project" value="InterPro"/>
</dbReference>
<dbReference type="GO" id="GO:0015935">
    <property type="term" value="C:small ribosomal subunit"/>
    <property type="evidence" value="ECO:0007669"/>
    <property type="project" value="InterPro"/>
</dbReference>
<organism evidence="10 11">
    <name type="scientific">Candidatus Aquitaenariimonas noxiae</name>
    <dbReference type="NCBI Taxonomy" id="1974741"/>
    <lineage>
        <taxon>Bacteria</taxon>
        <taxon>Pseudomonadati</taxon>
        <taxon>Candidatus Omnitrophota</taxon>
        <taxon>Candidatus Aquitaenariimonas</taxon>
    </lineage>
</organism>
<dbReference type="NCBIfam" id="NF003717">
    <property type="entry name" value="PRK05327.1"/>
    <property type="match status" value="1"/>
</dbReference>
<name>A0A2J0L4Z3_9BACT</name>
<evidence type="ECO:0000259" key="8">
    <source>
        <dbReference type="SMART" id="SM00363"/>
    </source>
</evidence>
<dbReference type="InterPro" id="IPR001912">
    <property type="entry name" value="Ribosomal_uS4_N"/>
</dbReference>
<evidence type="ECO:0000256" key="1">
    <source>
        <dbReference type="ARBA" id="ARBA00007465"/>
    </source>
</evidence>
<dbReference type="InterPro" id="IPR036986">
    <property type="entry name" value="S4_RNA-bd_sf"/>
</dbReference>
<dbReference type="PANTHER" id="PTHR11831">
    <property type="entry name" value="30S 40S RIBOSOMAL PROTEIN"/>
    <property type="match status" value="1"/>
</dbReference>
<dbReference type="HAMAP" id="MF_01306_B">
    <property type="entry name" value="Ribosomal_uS4_B"/>
    <property type="match status" value="1"/>
</dbReference>
<dbReference type="SMART" id="SM00363">
    <property type="entry name" value="S4"/>
    <property type="match status" value="1"/>
</dbReference>
<comment type="function">
    <text evidence="7">With S5 and S12 plays an important role in translational accuracy.</text>
</comment>
<comment type="subunit">
    <text evidence="7">Part of the 30S ribosomal subunit. Contacts protein S5. The interaction surface between S4 and S5 is involved in control of translational fidelity.</text>
</comment>
<dbReference type="GO" id="GO:0019843">
    <property type="term" value="F:rRNA binding"/>
    <property type="evidence" value="ECO:0007669"/>
    <property type="project" value="UniProtKB-UniRule"/>
</dbReference>
<keyword evidence="4 7" id="KW-0689">Ribosomal protein</keyword>
<dbReference type="Proteomes" id="UP000230052">
    <property type="component" value="Unassembled WGS sequence"/>
</dbReference>
<accession>A0A2J0L4Z3</accession>
<sequence>MGRNVGPSCRFCRREGAKLFLKGTRCISKCSFDKRGYSPGQHGQRRTKLSDYGLQLREKQKVKRIYGLFEQQFRLYFKRASRAKGVTGEVLLQLLERRIDNVVYRLCFGSSRNRTRQLVRHGYIEVNNKKVNIPSYTVSKGDIIKIKAKEDTLKRIKEDVELSKDKSVPKWLKVNYENLQGEVLDLPQREDVGFPIKEQLIVELYSK</sequence>
<dbReference type="Pfam" id="PF00163">
    <property type="entry name" value="Ribosomal_S4"/>
    <property type="match status" value="1"/>
</dbReference>
<gene>
    <name evidence="7" type="primary">rpsD</name>
    <name evidence="10" type="ORF">COS99_00515</name>
</gene>
<comment type="function">
    <text evidence="7">One of the primary rRNA binding proteins, it binds directly to 16S rRNA where it nucleates assembly of the body of the 30S subunit.</text>
</comment>
<comment type="caution">
    <text evidence="10">The sequence shown here is derived from an EMBL/GenBank/DDBJ whole genome shotgun (WGS) entry which is preliminary data.</text>
</comment>
<feature type="domain" description="RNA-binding S4" evidence="8">
    <location>
        <begin position="97"/>
        <end position="161"/>
    </location>
</feature>
<evidence type="ECO:0000256" key="5">
    <source>
        <dbReference type="ARBA" id="ARBA00023274"/>
    </source>
</evidence>
<dbReference type="Pfam" id="PF01479">
    <property type="entry name" value="S4"/>
    <property type="match status" value="1"/>
</dbReference>
<proteinExistence type="inferred from homology"/>
<dbReference type="InterPro" id="IPR005709">
    <property type="entry name" value="Ribosomal_uS4_bac-type"/>
</dbReference>
<dbReference type="GO" id="GO:0042274">
    <property type="term" value="P:ribosomal small subunit biogenesis"/>
    <property type="evidence" value="ECO:0007669"/>
    <property type="project" value="TreeGrafter"/>
</dbReference>
<evidence type="ECO:0000313" key="10">
    <source>
        <dbReference type="EMBL" id="PIU42376.1"/>
    </source>
</evidence>
<evidence type="ECO:0000313" key="11">
    <source>
        <dbReference type="Proteomes" id="UP000230052"/>
    </source>
</evidence>
<dbReference type="FunFam" id="3.10.290.10:FF:000001">
    <property type="entry name" value="30S ribosomal protein S4"/>
    <property type="match status" value="1"/>
</dbReference>
<keyword evidence="5 7" id="KW-0687">Ribonucleoprotein</keyword>